<evidence type="ECO:0000313" key="3">
    <source>
        <dbReference type="EMBL" id="NVO66705.1"/>
    </source>
</evidence>
<gene>
    <name evidence="3" type="ORF">HWN36_05130</name>
</gene>
<evidence type="ECO:0000256" key="1">
    <source>
        <dbReference type="ARBA" id="ARBA00022741"/>
    </source>
</evidence>
<sequence length="204" mass="22107">MDTAVGRVDRANRRTTGLVGLDLALDGGFPRGTTIIAVGTAINGLNLFAGQFWKGEGGTSEEGCYLMLDAEPQEGMTDLQGVDPEQFTDLMHGQRVVVDSLSSVILAYGIEKALGLVRKASVFAVKHEANVLFLLYAGIHAPEDEIRIFRAADGILDLKQTIEGSEVERKMGIFKMKGLDLPRQLVPYNITAEGLELSTTKRVV</sequence>
<dbReference type="OrthoDB" id="49590at2157"/>
<dbReference type="PANTHER" id="PTHR43637">
    <property type="entry name" value="UPF0273 PROTEIN TM_0370"/>
    <property type="match status" value="1"/>
</dbReference>
<dbReference type="Proteomes" id="UP000570823">
    <property type="component" value="Unassembled WGS sequence"/>
</dbReference>
<dbReference type="AlphaFoldDB" id="A0A7K4HN53"/>
<evidence type="ECO:0000313" key="4">
    <source>
        <dbReference type="Proteomes" id="UP000570823"/>
    </source>
</evidence>
<dbReference type="EMBL" id="JABXWR010000001">
    <property type="protein sequence ID" value="NVO66705.1"/>
    <property type="molecule type" value="Genomic_DNA"/>
</dbReference>
<reference evidence="3 4" key="1">
    <citation type="submission" date="2020-06" db="EMBL/GenBank/DDBJ databases">
        <title>Methanofollis fontis sp. nov., a methanogen isolated from marine sediments near a cold seep at Four-Way Closure Ridge offshore southwestern Taiwan.</title>
        <authorList>
            <person name="Chen S.-C."/>
            <person name="Teng N.-H."/>
            <person name="Lin Y.-S."/>
            <person name="Lai M.-C."/>
            <person name="Chen H.-H."/>
            <person name="Wang C.-C."/>
        </authorList>
    </citation>
    <scope>NUCLEOTIDE SEQUENCE [LARGE SCALE GENOMIC DNA]</scope>
    <source>
        <strain evidence="3 4">DSM 2702</strain>
    </source>
</reference>
<organism evidence="3 4">
    <name type="scientific">Methanofollis tationis</name>
    <dbReference type="NCBI Taxonomy" id="81417"/>
    <lineage>
        <taxon>Archaea</taxon>
        <taxon>Methanobacteriati</taxon>
        <taxon>Methanobacteriota</taxon>
        <taxon>Stenosarchaea group</taxon>
        <taxon>Methanomicrobia</taxon>
        <taxon>Methanomicrobiales</taxon>
        <taxon>Methanomicrobiaceae</taxon>
        <taxon>Methanofollis</taxon>
    </lineage>
</organism>
<accession>A0A7K4HN53</accession>
<evidence type="ECO:0008006" key="5">
    <source>
        <dbReference type="Google" id="ProtNLM"/>
    </source>
</evidence>
<comment type="caution">
    <text evidence="3">The sequence shown here is derived from an EMBL/GenBank/DDBJ whole genome shotgun (WGS) entry which is preliminary data.</text>
</comment>
<name>A0A7K4HN53_9EURY</name>
<dbReference type="InterPro" id="IPR027417">
    <property type="entry name" value="P-loop_NTPase"/>
</dbReference>
<keyword evidence="4" id="KW-1185">Reference proteome</keyword>
<keyword evidence="2" id="KW-0067">ATP-binding</keyword>
<dbReference type="Gene3D" id="3.40.50.300">
    <property type="entry name" value="P-loop containing nucleotide triphosphate hydrolases"/>
    <property type="match status" value="1"/>
</dbReference>
<dbReference type="GO" id="GO:0005524">
    <property type="term" value="F:ATP binding"/>
    <property type="evidence" value="ECO:0007669"/>
    <property type="project" value="UniProtKB-KW"/>
</dbReference>
<proteinExistence type="predicted"/>
<dbReference type="SUPFAM" id="SSF52540">
    <property type="entry name" value="P-loop containing nucleoside triphosphate hydrolases"/>
    <property type="match status" value="1"/>
</dbReference>
<protein>
    <recommendedName>
        <fullName evidence="5">KaiC-like domain-containing protein</fullName>
    </recommendedName>
</protein>
<keyword evidence="1" id="KW-0547">Nucleotide-binding</keyword>
<evidence type="ECO:0000256" key="2">
    <source>
        <dbReference type="ARBA" id="ARBA00022840"/>
    </source>
</evidence>